<evidence type="ECO:0000313" key="2">
    <source>
        <dbReference type="EMBL" id="NNT73259.1"/>
    </source>
</evidence>
<dbReference type="Proteomes" id="UP000536509">
    <property type="component" value="Unassembled WGS sequence"/>
</dbReference>
<name>A0A7Y3RB23_9FLAO</name>
<feature type="transmembrane region" description="Helical" evidence="1">
    <location>
        <begin position="22"/>
        <end position="42"/>
    </location>
</feature>
<reference evidence="2 3" key="1">
    <citation type="submission" date="2020-05" db="EMBL/GenBank/DDBJ databases">
        <title>Draft genome of Flavobacterium sp. IMCC34852.</title>
        <authorList>
            <person name="Song J."/>
            <person name="Cho J.-C."/>
        </authorList>
    </citation>
    <scope>NUCLEOTIDE SEQUENCE [LARGE SCALE GENOMIC DNA]</scope>
    <source>
        <strain evidence="2 3">IMCC34852</strain>
    </source>
</reference>
<dbReference type="AlphaFoldDB" id="A0A7Y3RB23"/>
<keyword evidence="1" id="KW-0812">Transmembrane</keyword>
<keyword evidence="1" id="KW-1133">Transmembrane helix</keyword>
<protein>
    <recommendedName>
        <fullName evidence="4">YcxB family protein</fullName>
    </recommendedName>
</protein>
<feature type="transmembrane region" description="Helical" evidence="1">
    <location>
        <begin position="54"/>
        <end position="73"/>
    </location>
</feature>
<keyword evidence="1" id="KW-0472">Membrane</keyword>
<evidence type="ECO:0000256" key="1">
    <source>
        <dbReference type="SAM" id="Phobius"/>
    </source>
</evidence>
<comment type="caution">
    <text evidence="2">The sequence shown here is derived from an EMBL/GenBank/DDBJ whole genome shotgun (WGS) entry which is preliminary data.</text>
</comment>
<dbReference type="EMBL" id="JABEVX010000013">
    <property type="protein sequence ID" value="NNT73259.1"/>
    <property type="molecule type" value="Genomic_DNA"/>
</dbReference>
<keyword evidence="3" id="KW-1185">Reference proteome</keyword>
<evidence type="ECO:0000313" key="3">
    <source>
        <dbReference type="Proteomes" id="UP000536509"/>
    </source>
</evidence>
<evidence type="ECO:0008006" key="4">
    <source>
        <dbReference type="Google" id="ProtNLM"/>
    </source>
</evidence>
<sequence length="181" mass="21195">MTNKELEDIKRTKKWPTKFSDFYSRFFFILFPLAILAIGYIMLNSSFKNSIEELRIPAFVVTTIGIFLTLFTGKRLWQNQTFESFEVEDLTFEKLDKAIKKANFETTNFYKSGYFIAKTKTSWFSWGEEITIIQDGNRILVNSRPTVSAFSFQPITILKDRRNIKKIIMELNTATNSGYQL</sequence>
<proteinExistence type="predicted"/>
<dbReference type="RefSeq" id="WP_171223417.1">
    <property type="nucleotide sequence ID" value="NZ_CP121446.1"/>
</dbReference>
<accession>A0A7Y3RB23</accession>
<gene>
    <name evidence="2" type="ORF">HKT18_13625</name>
</gene>
<organism evidence="2 3">
    <name type="scientific">Flavobacterium rivulicola</name>
    <dbReference type="NCBI Taxonomy" id="2732161"/>
    <lineage>
        <taxon>Bacteria</taxon>
        <taxon>Pseudomonadati</taxon>
        <taxon>Bacteroidota</taxon>
        <taxon>Flavobacteriia</taxon>
        <taxon>Flavobacteriales</taxon>
        <taxon>Flavobacteriaceae</taxon>
        <taxon>Flavobacterium</taxon>
    </lineage>
</organism>